<dbReference type="InterPro" id="IPR033731">
    <property type="entry name" value="GlyRS-like_core"/>
</dbReference>
<dbReference type="PANTHER" id="PTHR10745">
    <property type="entry name" value="GLYCYL-TRNA SYNTHETASE/DNA POLYMERASE SUBUNIT GAMMA-2"/>
    <property type="match status" value="1"/>
</dbReference>
<dbReference type="InterPro" id="IPR006195">
    <property type="entry name" value="aa-tRNA-synth_II"/>
</dbReference>
<dbReference type="InterPro" id="IPR004154">
    <property type="entry name" value="Anticodon-bd"/>
</dbReference>
<dbReference type="Pfam" id="PF03129">
    <property type="entry name" value="HGTP_anticodon"/>
    <property type="match status" value="1"/>
</dbReference>
<dbReference type="GO" id="GO:0005737">
    <property type="term" value="C:cytoplasm"/>
    <property type="evidence" value="ECO:0007669"/>
    <property type="project" value="TreeGrafter"/>
</dbReference>
<keyword evidence="6" id="KW-0030">Aminoacyl-tRNA synthetase</keyword>
<dbReference type="CDD" id="cd00858">
    <property type="entry name" value="GlyRS_anticodon"/>
    <property type="match status" value="1"/>
</dbReference>
<evidence type="ECO:0000256" key="3">
    <source>
        <dbReference type="ARBA" id="ARBA00022741"/>
    </source>
</evidence>
<feature type="domain" description="Aminoacyl-transfer RNA synthetases class-II family profile" evidence="7">
    <location>
        <begin position="11"/>
        <end position="361"/>
    </location>
</feature>
<dbReference type="GO" id="GO:0070062">
    <property type="term" value="C:extracellular exosome"/>
    <property type="evidence" value="ECO:0007669"/>
    <property type="project" value="UniProtKB-ARBA"/>
</dbReference>
<comment type="caution">
    <text evidence="8">The sequence shown here is derived from an EMBL/GenBank/DDBJ whole genome shotgun (WGS) entry which is preliminary data.</text>
</comment>
<dbReference type="GO" id="GO:0006426">
    <property type="term" value="P:glycyl-tRNA aminoacylation"/>
    <property type="evidence" value="ECO:0007669"/>
    <property type="project" value="TreeGrafter"/>
</dbReference>
<proteinExistence type="predicted"/>
<reference evidence="9" key="1">
    <citation type="submission" date="2017-09" db="EMBL/GenBank/DDBJ databases">
        <title>Depth-based differentiation of microbial function through sediment-hosted aquifers and enrichment of novel symbionts in the deep terrestrial subsurface.</title>
        <authorList>
            <person name="Probst A.J."/>
            <person name="Ladd B."/>
            <person name="Jarett J.K."/>
            <person name="Geller-Mcgrath D.E."/>
            <person name="Sieber C.M.K."/>
            <person name="Emerson J.B."/>
            <person name="Anantharaman K."/>
            <person name="Thomas B.C."/>
            <person name="Malmstrom R."/>
            <person name="Stieglmeier M."/>
            <person name="Klingl A."/>
            <person name="Woyke T."/>
            <person name="Ryan C.M."/>
            <person name="Banfield J.F."/>
        </authorList>
    </citation>
    <scope>NUCLEOTIDE SEQUENCE [LARGE SCALE GENOMIC DNA]</scope>
</reference>
<keyword evidence="5" id="KW-0648">Protein biosynthesis</keyword>
<organism evidence="8 9">
    <name type="scientific">candidate division WWE3 bacterium CG08_land_8_20_14_0_20_40_13</name>
    <dbReference type="NCBI Taxonomy" id="1975084"/>
    <lineage>
        <taxon>Bacteria</taxon>
        <taxon>Katanobacteria</taxon>
    </lineage>
</organism>
<dbReference type="GO" id="GO:0004820">
    <property type="term" value="F:glycine-tRNA ligase activity"/>
    <property type="evidence" value="ECO:0007669"/>
    <property type="project" value="UniProtKB-ARBA"/>
</dbReference>
<keyword evidence="2 8" id="KW-0436">Ligase</keyword>
<name>A0A2H0XDD5_UNCKA</name>
<dbReference type="GO" id="GO:0004081">
    <property type="term" value="F:bis(5'-nucleosyl)-tetraphosphatase (asymmetrical) activity"/>
    <property type="evidence" value="ECO:0007669"/>
    <property type="project" value="UniProtKB-ARBA"/>
</dbReference>
<dbReference type="InterPro" id="IPR036621">
    <property type="entry name" value="Anticodon-bd_dom_sf"/>
</dbReference>
<gene>
    <name evidence="8" type="ORF">COT49_02545</name>
</gene>
<dbReference type="GO" id="GO:0015966">
    <property type="term" value="P:diadenosine tetraphosphate biosynthetic process"/>
    <property type="evidence" value="ECO:0007669"/>
    <property type="project" value="UniProtKB-ARBA"/>
</dbReference>
<dbReference type="PROSITE" id="PS50862">
    <property type="entry name" value="AA_TRNA_LIGASE_II"/>
    <property type="match status" value="1"/>
</dbReference>
<dbReference type="InterPro" id="IPR045864">
    <property type="entry name" value="aa-tRNA-synth_II/BPL/LPL"/>
</dbReference>
<dbReference type="SUPFAM" id="SSF55681">
    <property type="entry name" value="Class II aaRS and biotin synthetases"/>
    <property type="match status" value="1"/>
</dbReference>
<dbReference type="PRINTS" id="PR01043">
    <property type="entry name" value="TRNASYNTHGLY"/>
</dbReference>
<accession>A0A2H0XDD5</accession>
<dbReference type="Proteomes" id="UP000230340">
    <property type="component" value="Unassembled WGS sequence"/>
</dbReference>
<dbReference type="NCBIfam" id="NF003211">
    <property type="entry name" value="PRK04173.1"/>
    <property type="match status" value="1"/>
</dbReference>
<dbReference type="Gene3D" id="3.40.50.800">
    <property type="entry name" value="Anticodon-binding domain"/>
    <property type="match status" value="1"/>
</dbReference>
<dbReference type="GO" id="GO:0005524">
    <property type="term" value="F:ATP binding"/>
    <property type="evidence" value="ECO:0007669"/>
    <property type="project" value="UniProtKB-KW"/>
</dbReference>
<dbReference type="Pfam" id="PF00587">
    <property type="entry name" value="tRNA-synt_2b"/>
    <property type="match status" value="1"/>
</dbReference>
<dbReference type="PANTHER" id="PTHR10745:SF8">
    <property type="entry name" value="DNA POLYMERASE SUBUNIT GAMMA-2, MITOCHONDRIAL"/>
    <property type="match status" value="1"/>
</dbReference>
<evidence type="ECO:0000256" key="1">
    <source>
        <dbReference type="ARBA" id="ARBA00022490"/>
    </source>
</evidence>
<dbReference type="EMBL" id="PEYT01000023">
    <property type="protein sequence ID" value="PIS22944.1"/>
    <property type="molecule type" value="Genomic_DNA"/>
</dbReference>
<evidence type="ECO:0000259" key="7">
    <source>
        <dbReference type="PROSITE" id="PS50862"/>
    </source>
</evidence>
<keyword evidence="3" id="KW-0547">Nucleotide-binding</keyword>
<dbReference type="InterPro" id="IPR027031">
    <property type="entry name" value="Gly-tRNA_synthase/POLG2"/>
</dbReference>
<dbReference type="Gene3D" id="3.30.930.10">
    <property type="entry name" value="Bira Bifunctional Protein, Domain 2"/>
    <property type="match status" value="1"/>
</dbReference>
<evidence type="ECO:0000256" key="4">
    <source>
        <dbReference type="ARBA" id="ARBA00022840"/>
    </source>
</evidence>
<protein>
    <submittedName>
        <fullName evidence="8">Glycine--tRNA ligase</fullName>
    </submittedName>
</protein>
<evidence type="ECO:0000256" key="2">
    <source>
        <dbReference type="ARBA" id="ARBA00022598"/>
    </source>
</evidence>
<evidence type="ECO:0000313" key="8">
    <source>
        <dbReference type="EMBL" id="PIS22944.1"/>
    </source>
</evidence>
<evidence type="ECO:0000256" key="6">
    <source>
        <dbReference type="ARBA" id="ARBA00023146"/>
    </source>
</evidence>
<evidence type="ECO:0000313" key="9">
    <source>
        <dbReference type="Proteomes" id="UP000230340"/>
    </source>
</evidence>
<dbReference type="GO" id="GO:1990742">
    <property type="term" value="C:microvesicle"/>
    <property type="evidence" value="ECO:0007669"/>
    <property type="project" value="UniProtKB-ARBA"/>
</dbReference>
<dbReference type="SUPFAM" id="SSF52954">
    <property type="entry name" value="Class II aaRS ABD-related"/>
    <property type="match status" value="1"/>
</dbReference>
<dbReference type="AlphaFoldDB" id="A0A2H0XDD5"/>
<evidence type="ECO:0000256" key="5">
    <source>
        <dbReference type="ARBA" id="ARBA00022917"/>
    </source>
</evidence>
<sequence>MASNVSLSKQDVFEKVVSLCKRRGFVFQNSEIYGGMSAIYDYGPLGAELRKNIYDLWWRRMITEREDVVGIDGRIIMHPKVWEASGHVTGFAEALVEDKVTHKRYSGNKLAEDQLGLTIKDTDIESIDNLVREGKLRSPDGNPLTTAKKFNLLMPVGIGTVEGEKSTAYLKGESCQNIYLNFKPILESMHKSIPFGIAQIGRAFRNEITLGQFLFRQREFDQMDVQYFCHPKDSSKYYEEWKAIRWNWYIKDLGILEKNLKWKRHSDQERAFYAKDAWDITYNFSGMGWKEIEGLHDRGDYDLSQHQKFSGTDLTYFDQETKERYLPYIVESSAGLDRNFLALLFEAYFEDGERVVLKLKPNLAPYKIAVFPLVRNKEEITKKAREVFDGLRLKFHAAWDDRGNIGKRYYSQDEIGTPYCATIDYQTLEDGTVTIRDRDTALQERVKISEIEDFLKSKIQ</sequence>
<dbReference type="CDD" id="cd00774">
    <property type="entry name" value="GlyRS-like_core"/>
    <property type="match status" value="1"/>
</dbReference>
<keyword evidence="1" id="KW-0963">Cytoplasm</keyword>
<dbReference type="FunFam" id="3.40.50.800:FF:000002">
    <property type="entry name" value="Glycine--tRNA ligase"/>
    <property type="match status" value="1"/>
</dbReference>
<keyword evidence="4" id="KW-0067">ATP-binding</keyword>
<dbReference type="InterPro" id="IPR002314">
    <property type="entry name" value="aa-tRNA-synt_IIb"/>
</dbReference>